<evidence type="ECO:0000259" key="12">
    <source>
        <dbReference type="PROSITE" id="PS51094"/>
    </source>
</evidence>
<protein>
    <recommendedName>
        <fullName evidence="2">Mannitol-specific phosphotransferase enzyme IIA component</fullName>
    </recommendedName>
    <alternativeName>
        <fullName evidence="10">EIIA</fullName>
    </alternativeName>
    <alternativeName>
        <fullName evidence="11">EIII</fullName>
    </alternativeName>
    <alternativeName>
        <fullName evidence="9">PTS system mannitol-specific EIIA component</fullName>
    </alternativeName>
</protein>
<evidence type="ECO:0000313" key="13">
    <source>
        <dbReference type="EMBL" id="MXQ54840.1"/>
    </source>
</evidence>
<dbReference type="CDD" id="cd00211">
    <property type="entry name" value="PTS_IIA_fru"/>
    <property type="match status" value="1"/>
</dbReference>
<evidence type="ECO:0000256" key="3">
    <source>
        <dbReference type="ARBA" id="ARBA00022448"/>
    </source>
</evidence>
<dbReference type="PROSITE" id="PS00372">
    <property type="entry name" value="PTS_EIIA_TYPE_2_HIS"/>
    <property type="match status" value="1"/>
</dbReference>
<dbReference type="PANTHER" id="PTHR30181">
    <property type="entry name" value="MANNITOL PERMEASE IIC COMPONENT"/>
    <property type="match status" value="1"/>
</dbReference>
<keyword evidence="3" id="KW-0813">Transport</keyword>
<dbReference type="PROSITE" id="PS51094">
    <property type="entry name" value="PTS_EIIA_TYPE_2"/>
    <property type="match status" value="1"/>
</dbReference>
<dbReference type="Pfam" id="PF00359">
    <property type="entry name" value="PTS_EIIA_2"/>
    <property type="match status" value="1"/>
</dbReference>
<keyword evidence="14" id="KW-1185">Reference proteome</keyword>
<dbReference type="EMBL" id="WUUL01000009">
    <property type="protein sequence ID" value="MXQ54840.1"/>
    <property type="molecule type" value="Genomic_DNA"/>
</dbReference>
<dbReference type="Proteomes" id="UP000430692">
    <property type="component" value="Unassembled WGS sequence"/>
</dbReference>
<dbReference type="RefSeq" id="WP_160802210.1">
    <property type="nucleotide sequence ID" value="NZ_WUUL01000009.1"/>
</dbReference>
<evidence type="ECO:0000256" key="2">
    <source>
        <dbReference type="ARBA" id="ARBA00014783"/>
    </source>
</evidence>
<dbReference type="GO" id="GO:0016301">
    <property type="term" value="F:kinase activity"/>
    <property type="evidence" value="ECO:0007669"/>
    <property type="project" value="UniProtKB-KW"/>
</dbReference>
<evidence type="ECO:0000256" key="7">
    <source>
        <dbReference type="ARBA" id="ARBA00022683"/>
    </source>
</evidence>
<evidence type="ECO:0000256" key="9">
    <source>
        <dbReference type="ARBA" id="ARBA00029908"/>
    </source>
</evidence>
<evidence type="ECO:0000256" key="5">
    <source>
        <dbReference type="ARBA" id="ARBA00022597"/>
    </source>
</evidence>
<name>A0A6I4VY55_9BACL</name>
<dbReference type="Gene3D" id="3.40.930.10">
    <property type="entry name" value="Mannitol-specific EII, Chain A"/>
    <property type="match status" value="1"/>
</dbReference>
<sequence length="144" mass="15959">MTELFTPEKIKLNAHFRDKWEAIRATGEILVEAGHIKNDYIPQMMEREKLTTTYMGNGLAIPHGTNEAKQFISSTGICVIQVPEGVDFGDGNIAYILVGIAAMSDEHLDILSQIAIFCSDEENVKRLSQAKSKEAIIEMFQGGN</sequence>
<keyword evidence="6" id="KW-0808">Transferase</keyword>
<evidence type="ECO:0000256" key="11">
    <source>
        <dbReference type="ARBA" id="ARBA00030962"/>
    </source>
</evidence>
<evidence type="ECO:0000256" key="6">
    <source>
        <dbReference type="ARBA" id="ARBA00022679"/>
    </source>
</evidence>
<organism evidence="13 14">
    <name type="scientific">Shimazuella alba</name>
    <dbReference type="NCBI Taxonomy" id="2690964"/>
    <lineage>
        <taxon>Bacteria</taxon>
        <taxon>Bacillati</taxon>
        <taxon>Bacillota</taxon>
        <taxon>Bacilli</taxon>
        <taxon>Bacillales</taxon>
        <taxon>Thermoactinomycetaceae</taxon>
        <taxon>Shimazuella</taxon>
    </lineage>
</organism>
<dbReference type="AlphaFoldDB" id="A0A6I4VY55"/>
<comment type="function">
    <text evidence="1">The phosphoenolpyruvate-dependent sugar phosphotransferase system (sugar PTS), a major carbohydrate active transport system, catalyzes the phosphorylation of incoming sugar substrates concomitantly with their translocation across the cell membrane. The enzyme II CmtAB PTS system is involved in D-mannitol transport.</text>
</comment>
<keyword evidence="4" id="KW-0597">Phosphoprotein</keyword>
<dbReference type="InterPro" id="IPR050893">
    <property type="entry name" value="Sugar_PTS"/>
</dbReference>
<gene>
    <name evidence="13" type="ORF">GSM42_14170</name>
</gene>
<keyword evidence="5" id="KW-0762">Sugar transport</keyword>
<feature type="domain" description="PTS EIIA type-2" evidence="12">
    <location>
        <begin position="3"/>
        <end position="143"/>
    </location>
</feature>
<evidence type="ECO:0000256" key="10">
    <source>
        <dbReference type="ARBA" id="ARBA00030956"/>
    </source>
</evidence>
<dbReference type="PANTHER" id="PTHR30181:SF2">
    <property type="entry name" value="PTS SYSTEM MANNITOL-SPECIFIC EIICBA COMPONENT"/>
    <property type="match status" value="1"/>
</dbReference>
<dbReference type="InterPro" id="IPR016152">
    <property type="entry name" value="PTrfase/Anion_transptr"/>
</dbReference>
<dbReference type="InterPro" id="IPR002178">
    <property type="entry name" value="PTS_EIIA_type-2_dom"/>
</dbReference>
<dbReference type="SUPFAM" id="SSF55804">
    <property type="entry name" value="Phoshotransferase/anion transport protein"/>
    <property type="match status" value="1"/>
</dbReference>
<accession>A0A6I4VY55</accession>
<evidence type="ECO:0000313" key="14">
    <source>
        <dbReference type="Proteomes" id="UP000430692"/>
    </source>
</evidence>
<proteinExistence type="predicted"/>
<dbReference type="GO" id="GO:0090563">
    <property type="term" value="F:protein-phosphocysteine-sugar phosphotransferase activity"/>
    <property type="evidence" value="ECO:0007669"/>
    <property type="project" value="TreeGrafter"/>
</dbReference>
<keyword evidence="8" id="KW-0418">Kinase</keyword>
<dbReference type="GO" id="GO:0009401">
    <property type="term" value="P:phosphoenolpyruvate-dependent sugar phosphotransferase system"/>
    <property type="evidence" value="ECO:0007669"/>
    <property type="project" value="UniProtKB-KW"/>
</dbReference>
<dbReference type="GO" id="GO:0005886">
    <property type="term" value="C:plasma membrane"/>
    <property type="evidence" value="ECO:0007669"/>
    <property type="project" value="TreeGrafter"/>
</dbReference>
<evidence type="ECO:0000256" key="1">
    <source>
        <dbReference type="ARBA" id="ARBA00002434"/>
    </source>
</evidence>
<keyword evidence="7" id="KW-0598">Phosphotransferase system</keyword>
<reference evidence="13 14" key="1">
    <citation type="submission" date="2019-12" db="EMBL/GenBank/DDBJ databases">
        <title>Whole-genome analyses of novel actinobacteria.</title>
        <authorList>
            <person name="Sahin N."/>
            <person name="Saygin H."/>
        </authorList>
    </citation>
    <scope>NUCLEOTIDE SEQUENCE [LARGE SCALE GENOMIC DNA]</scope>
    <source>
        <strain evidence="13 14">KC615</strain>
    </source>
</reference>
<evidence type="ECO:0000256" key="4">
    <source>
        <dbReference type="ARBA" id="ARBA00022553"/>
    </source>
</evidence>
<evidence type="ECO:0000256" key="8">
    <source>
        <dbReference type="ARBA" id="ARBA00022777"/>
    </source>
</evidence>
<comment type="caution">
    <text evidence="13">The sequence shown here is derived from an EMBL/GenBank/DDBJ whole genome shotgun (WGS) entry which is preliminary data.</text>
</comment>